<evidence type="ECO:0000256" key="1">
    <source>
        <dbReference type="ARBA" id="ARBA00023002"/>
    </source>
</evidence>
<evidence type="ECO:0000313" key="4">
    <source>
        <dbReference type="Proteomes" id="UP001431963"/>
    </source>
</evidence>
<sequence length="345" mass="37396">MQQLPLGRTGLTVSELCLGTMTWGSQNTEAEGHAQIACALDHGVNFLDTAEMYPVAPVLAETAGRTEEIIGTWFANQGGRDKVVLATKITGKGQILRPGQPITAASFTAALEGSLRRLQTDYIDLYQLHWPNRGSYHFRQIWGYKPGVDRAAVLAEMEEILRAAETAIAAGKIRAIGLSNESVWGAAQWLRLADDHRLPRMATVQNEYSLLCRQFDSDWAELSAMEDMPLLAFSPLACGLVSGKYAGDVVPDGTRRSRNPDLGGRITPQVFAAVSAYLGLARDHGLDPCQMAIAFTRTRPFPCIPIIGATSVAQLQTNLGAAGLRLDDEVMAGIAALHREHPAPY</sequence>
<dbReference type="Proteomes" id="UP001431963">
    <property type="component" value="Unassembled WGS sequence"/>
</dbReference>
<evidence type="ECO:0000259" key="2">
    <source>
        <dbReference type="Pfam" id="PF00248"/>
    </source>
</evidence>
<keyword evidence="4" id="KW-1185">Reference proteome</keyword>
<dbReference type="RefSeq" id="WP_335423635.1">
    <property type="nucleotide sequence ID" value="NZ_JBALHR010000007.1"/>
</dbReference>
<dbReference type="PANTHER" id="PTHR43364">
    <property type="entry name" value="NADH-SPECIFIC METHYLGLYOXAL REDUCTASE-RELATED"/>
    <property type="match status" value="1"/>
</dbReference>
<keyword evidence="1" id="KW-0560">Oxidoreductase</keyword>
<name>A0ABU8BWC4_9RHOB</name>
<dbReference type="Gene3D" id="3.20.20.100">
    <property type="entry name" value="NADP-dependent oxidoreductase domain"/>
    <property type="match status" value="1"/>
</dbReference>
<dbReference type="InterPro" id="IPR023210">
    <property type="entry name" value="NADP_OxRdtase_dom"/>
</dbReference>
<dbReference type="InterPro" id="IPR036812">
    <property type="entry name" value="NAD(P)_OxRdtase_dom_sf"/>
</dbReference>
<dbReference type="InterPro" id="IPR050523">
    <property type="entry name" value="AKR_Detox_Biosynth"/>
</dbReference>
<gene>
    <name evidence="3" type="ORF">V6590_12670</name>
</gene>
<feature type="domain" description="NADP-dependent oxidoreductase" evidence="2">
    <location>
        <begin position="15"/>
        <end position="337"/>
    </location>
</feature>
<dbReference type="EMBL" id="JBALHR010000007">
    <property type="protein sequence ID" value="MEH7829006.1"/>
    <property type="molecule type" value="Genomic_DNA"/>
</dbReference>
<evidence type="ECO:0000313" key="3">
    <source>
        <dbReference type="EMBL" id="MEH7829006.1"/>
    </source>
</evidence>
<proteinExistence type="predicted"/>
<dbReference type="CDD" id="cd19094">
    <property type="entry name" value="AKR_Tas-like"/>
    <property type="match status" value="1"/>
</dbReference>
<dbReference type="Pfam" id="PF00248">
    <property type="entry name" value="Aldo_ket_red"/>
    <property type="match status" value="1"/>
</dbReference>
<organism evidence="3 4">
    <name type="scientific">Gemmobacter denitrificans</name>
    <dbReference type="NCBI Taxonomy" id="3123040"/>
    <lineage>
        <taxon>Bacteria</taxon>
        <taxon>Pseudomonadati</taxon>
        <taxon>Pseudomonadota</taxon>
        <taxon>Alphaproteobacteria</taxon>
        <taxon>Rhodobacterales</taxon>
        <taxon>Paracoccaceae</taxon>
        <taxon>Gemmobacter</taxon>
    </lineage>
</organism>
<protein>
    <submittedName>
        <fullName evidence="3">Aldo/keto reductase</fullName>
    </submittedName>
</protein>
<comment type="caution">
    <text evidence="3">The sequence shown here is derived from an EMBL/GenBank/DDBJ whole genome shotgun (WGS) entry which is preliminary data.</text>
</comment>
<reference evidence="3" key="1">
    <citation type="submission" date="2024-02" db="EMBL/GenBank/DDBJ databases">
        <title>Genome sequences of strain Gemmobacter sp. JM10B15.</title>
        <authorList>
            <person name="Zhang M."/>
        </authorList>
    </citation>
    <scope>NUCLEOTIDE SEQUENCE</scope>
    <source>
        <strain evidence="3">JM10B15</strain>
    </source>
</reference>
<accession>A0ABU8BWC4</accession>
<dbReference type="SUPFAM" id="SSF51430">
    <property type="entry name" value="NAD(P)-linked oxidoreductase"/>
    <property type="match status" value="1"/>
</dbReference>
<dbReference type="PANTHER" id="PTHR43364:SF4">
    <property type="entry name" value="NAD(P)-LINKED OXIDOREDUCTASE SUPERFAMILY PROTEIN"/>
    <property type="match status" value="1"/>
</dbReference>